<evidence type="ECO:0000256" key="2">
    <source>
        <dbReference type="ARBA" id="ARBA00004496"/>
    </source>
</evidence>
<sequence length="377" mass="41922">MNPLEQLLQCRQAIWLDSISRDLIKSGQLQRLVTGDKLHGLTSNPTIFEQAIGHSDAYDNALRQLLRTNEKQTEKTLFEALAIEDIRMAADVLRPVYDETHGGDGYVSLEVSPHLARDTGGSIAEAKRLWQAVERPNLMIKIPATPEGIPAIEQLISEGINVNVTLMFSLYHYEAVAHAYITGLERRDAYSPGGNKIWPVSVASFFVSRVDNIIDPMLEKIGTQEALALRGKIAIANAKLAYQRFRETFYGEPFSCWRKKGVHVQRPLWASTSTKNPAYSDVLYVEELVGPDTINTMPLKTLEAFRDHGRVSETLGKGLAQAEADVVQLKELGIDLNAVTEKLQNDGVDSFAASYDKLLASLKKKRQEILTTSDQTA</sequence>
<dbReference type="AlphaFoldDB" id="A0A1H8NI95"/>
<keyword evidence="6 11" id="KW-0963">Cytoplasm</keyword>
<name>A0A1H8NI95_9PROT</name>
<evidence type="ECO:0000256" key="11">
    <source>
        <dbReference type="HAMAP-Rule" id="MF_00493"/>
    </source>
</evidence>
<protein>
    <recommendedName>
        <fullName evidence="5 11">Transaldolase</fullName>
        <ecNumber evidence="5 11">2.2.1.2</ecNumber>
    </recommendedName>
</protein>
<dbReference type="Pfam" id="PF00923">
    <property type="entry name" value="TAL_FSA"/>
    <property type="match status" value="1"/>
</dbReference>
<gene>
    <name evidence="11" type="primary">tal</name>
    <name evidence="12" type="ORF">SAMN05216404_11652</name>
</gene>
<reference evidence="12 13" key="1">
    <citation type="submission" date="2016-10" db="EMBL/GenBank/DDBJ databases">
        <authorList>
            <person name="de Groot N.N."/>
        </authorList>
    </citation>
    <scope>NUCLEOTIDE SEQUENCE [LARGE SCALE GENOMIC DNA]</scope>
    <source>
        <strain evidence="12 13">Nl18</strain>
    </source>
</reference>
<dbReference type="PROSITE" id="PS00958">
    <property type="entry name" value="TRANSALDOLASE_2"/>
    <property type="match status" value="1"/>
</dbReference>
<evidence type="ECO:0000256" key="9">
    <source>
        <dbReference type="ARBA" id="ARBA00023270"/>
    </source>
</evidence>
<dbReference type="CDD" id="cd00955">
    <property type="entry name" value="Transaldolase_like"/>
    <property type="match status" value="1"/>
</dbReference>
<evidence type="ECO:0000313" key="13">
    <source>
        <dbReference type="Proteomes" id="UP000183898"/>
    </source>
</evidence>
<comment type="pathway">
    <text evidence="3 11">Carbohydrate degradation; pentose phosphate pathway; D-glyceraldehyde 3-phosphate and beta-D-fructose 6-phosphate from D-ribose 5-phosphate and D-xylulose 5-phosphate (non-oxidative stage): step 2/3.</text>
</comment>
<comment type="similarity">
    <text evidence="4 11">Belongs to the transaldolase family. Type 2 subfamily.</text>
</comment>
<dbReference type="GO" id="GO:0005975">
    <property type="term" value="P:carbohydrate metabolic process"/>
    <property type="evidence" value="ECO:0007669"/>
    <property type="project" value="InterPro"/>
</dbReference>
<evidence type="ECO:0000256" key="6">
    <source>
        <dbReference type="ARBA" id="ARBA00022490"/>
    </source>
</evidence>
<dbReference type="Proteomes" id="UP000183898">
    <property type="component" value="Unassembled WGS sequence"/>
</dbReference>
<evidence type="ECO:0000256" key="8">
    <source>
        <dbReference type="ARBA" id="ARBA00023126"/>
    </source>
</evidence>
<dbReference type="InterPro" id="IPR013785">
    <property type="entry name" value="Aldolase_TIM"/>
</dbReference>
<dbReference type="Gene3D" id="3.20.20.70">
    <property type="entry name" value="Aldolase class I"/>
    <property type="match status" value="1"/>
</dbReference>
<dbReference type="NCBIfam" id="NF002881">
    <property type="entry name" value="PRK03343.1"/>
    <property type="match status" value="1"/>
</dbReference>
<dbReference type="PANTHER" id="PTHR10683:SF31">
    <property type="entry name" value="TRANSALDOLASE"/>
    <property type="match status" value="1"/>
</dbReference>
<accession>A0A1H8NI95</accession>
<dbReference type="EMBL" id="FOCT01000016">
    <property type="protein sequence ID" value="SEO29093.1"/>
    <property type="molecule type" value="Genomic_DNA"/>
</dbReference>
<dbReference type="PANTHER" id="PTHR10683">
    <property type="entry name" value="TRANSALDOLASE"/>
    <property type="match status" value="1"/>
</dbReference>
<dbReference type="UniPathway" id="UPA00115">
    <property type="reaction ID" value="UER00414"/>
</dbReference>
<proteinExistence type="inferred from homology"/>
<evidence type="ECO:0000256" key="4">
    <source>
        <dbReference type="ARBA" id="ARBA00008426"/>
    </source>
</evidence>
<evidence type="ECO:0000256" key="7">
    <source>
        <dbReference type="ARBA" id="ARBA00022679"/>
    </source>
</evidence>
<feature type="active site" description="Schiff-base intermediate with substrate" evidence="11">
    <location>
        <position position="141"/>
    </location>
</feature>
<dbReference type="GO" id="GO:0006098">
    <property type="term" value="P:pentose-phosphate shunt"/>
    <property type="evidence" value="ECO:0007669"/>
    <property type="project" value="UniProtKB-UniRule"/>
</dbReference>
<dbReference type="EC" id="2.2.1.2" evidence="5 11"/>
<evidence type="ECO:0000256" key="5">
    <source>
        <dbReference type="ARBA" id="ARBA00013151"/>
    </source>
</evidence>
<evidence type="ECO:0000256" key="1">
    <source>
        <dbReference type="ARBA" id="ARBA00003518"/>
    </source>
</evidence>
<comment type="subcellular location">
    <subcellularLocation>
        <location evidence="2 11">Cytoplasm</location>
    </subcellularLocation>
</comment>
<comment type="catalytic activity">
    <reaction evidence="10 11">
        <text>D-sedoheptulose 7-phosphate + D-glyceraldehyde 3-phosphate = D-erythrose 4-phosphate + beta-D-fructose 6-phosphate</text>
        <dbReference type="Rhea" id="RHEA:17053"/>
        <dbReference type="ChEBI" id="CHEBI:16897"/>
        <dbReference type="ChEBI" id="CHEBI:57483"/>
        <dbReference type="ChEBI" id="CHEBI:57634"/>
        <dbReference type="ChEBI" id="CHEBI:59776"/>
        <dbReference type="EC" id="2.2.1.2"/>
    </reaction>
</comment>
<evidence type="ECO:0000256" key="3">
    <source>
        <dbReference type="ARBA" id="ARBA00004857"/>
    </source>
</evidence>
<evidence type="ECO:0000256" key="10">
    <source>
        <dbReference type="ARBA" id="ARBA00048810"/>
    </source>
</evidence>
<dbReference type="InterPro" id="IPR001585">
    <property type="entry name" value="TAL/FSA"/>
</dbReference>
<dbReference type="NCBIfam" id="TIGR00876">
    <property type="entry name" value="tal_mycobact"/>
    <property type="match status" value="1"/>
</dbReference>
<dbReference type="GO" id="GO:0005737">
    <property type="term" value="C:cytoplasm"/>
    <property type="evidence" value="ECO:0007669"/>
    <property type="project" value="UniProtKB-SubCell"/>
</dbReference>
<dbReference type="PIRSF" id="PIRSF036915">
    <property type="entry name" value="Trnald_Bac_Plnt"/>
    <property type="match status" value="1"/>
</dbReference>
<organism evidence="12 13">
    <name type="scientific">Nitrosospira multiformis</name>
    <dbReference type="NCBI Taxonomy" id="1231"/>
    <lineage>
        <taxon>Bacteria</taxon>
        <taxon>Pseudomonadati</taxon>
        <taxon>Pseudomonadota</taxon>
        <taxon>Betaproteobacteria</taxon>
        <taxon>Nitrosomonadales</taxon>
        <taxon>Nitrosomonadaceae</taxon>
        <taxon>Nitrosospira</taxon>
    </lineage>
</organism>
<evidence type="ECO:0000313" key="12">
    <source>
        <dbReference type="EMBL" id="SEO29093.1"/>
    </source>
</evidence>
<dbReference type="SUPFAM" id="SSF51569">
    <property type="entry name" value="Aldolase"/>
    <property type="match status" value="1"/>
</dbReference>
<keyword evidence="8 11" id="KW-0570">Pentose shunt</keyword>
<dbReference type="InterPro" id="IPR004732">
    <property type="entry name" value="Transaldolase_2"/>
</dbReference>
<comment type="function">
    <text evidence="1 11">Transaldolase is important for the balance of metabolites in the pentose-phosphate pathway.</text>
</comment>
<keyword evidence="7 11" id="KW-0808">Transferase</keyword>
<dbReference type="GO" id="GO:0004801">
    <property type="term" value="F:transaldolase activity"/>
    <property type="evidence" value="ECO:0007669"/>
    <property type="project" value="UniProtKB-UniRule"/>
</dbReference>
<dbReference type="InterPro" id="IPR018225">
    <property type="entry name" value="Transaldolase_AS"/>
</dbReference>
<keyword evidence="9 11" id="KW-0704">Schiff base</keyword>
<dbReference type="HAMAP" id="MF_00493">
    <property type="entry name" value="Transaldolase_2"/>
    <property type="match status" value="1"/>
</dbReference>
<dbReference type="RefSeq" id="WP_074748868.1">
    <property type="nucleotide sequence ID" value="NZ_FOCT01000016.1"/>
</dbReference>